<dbReference type="Gramene" id="ONK81122">
    <property type="protein sequence ID" value="ONK81122"/>
    <property type="gene ID" value="A4U43_C01F25540"/>
</dbReference>
<dbReference type="Gene3D" id="4.10.280.10">
    <property type="entry name" value="Helix-loop-helix DNA-binding domain"/>
    <property type="match status" value="1"/>
</dbReference>
<sequence length="386" mass="42658">MGSVPVGDSLRGLRGFGEGPSSASSLVLDEEKGELVRANLVKNGRKGGGGGGVGRGGCDEKAAMALKMHSEAERRRRERINGHLAMLRSMVPCTDKLDKAALLAEVITHVNKLKSNATEMSKGLSIPSDADEVRVEVNRDGTKTESFLIKASLSCEDRPDLLADVRQTLHYLHLKTVQAEICTSGGRIKIAFVITCDGNPSDMENHIFINNVQQSLKSVLDKVTSPDLVVYGFVEEWSFLQIFELVLADDRMMQDDAFQEIDVFRIVERCSTGDSPVNVRQTMQEMMILDLWKGVVHGEESHKRTANAGRPYEWQVAFSKAKQIIDPLSTGAVLCEHRQMTEVLQERGESTSRHSRATWSSGEDPGQVVKFMSNLKLPKVISVLYQ</sequence>
<dbReference type="PROSITE" id="PS50888">
    <property type="entry name" value="BHLH"/>
    <property type="match status" value="1"/>
</dbReference>
<dbReference type="SMART" id="SM00353">
    <property type="entry name" value="HLH"/>
    <property type="match status" value="1"/>
</dbReference>
<keyword evidence="8" id="KW-1185">Reference proteome</keyword>
<evidence type="ECO:0000259" key="6">
    <source>
        <dbReference type="PROSITE" id="PS50888"/>
    </source>
</evidence>
<evidence type="ECO:0000256" key="4">
    <source>
        <dbReference type="ARBA" id="ARBA00023163"/>
    </source>
</evidence>
<dbReference type="Pfam" id="PF00010">
    <property type="entry name" value="HLH"/>
    <property type="match status" value="1"/>
</dbReference>
<evidence type="ECO:0000313" key="8">
    <source>
        <dbReference type="Proteomes" id="UP000243459"/>
    </source>
</evidence>
<dbReference type="Proteomes" id="UP000243459">
    <property type="component" value="Chromosome 1"/>
</dbReference>
<evidence type="ECO:0000313" key="7">
    <source>
        <dbReference type="EMBL" id="ONK81122.1"/>
    </source>
</evidence>
<feature type="region of interest" description="Disordered" evidence="5">
    <location>
        <begin position="1"/>
        <end position="28"/>
    </location>
</feature>
<name>A0A5P1FSP9_ASPOF</name>
<proteinExistence type="inferred from homology"/>
<dbReference type="GO" id="GO:0046983">
    <property type="term" value="F:protein dimerization activity"/>
    <property type="evidence" value="ECO:0007669"/>
    <property type="project" value="InterPro"/>
</dbReference>
<reference evidence="8" key="1">
    <citation type="journal article" date="2017" name="Nat. Commun.">
        <title>The asparagus genome sheds light on the origin and evolution of a young Y chromosome.</title>
        <authorList>
            <person name="Harkess A."/>
            <person name="Zhou J."/>
            <person name="Xu C."/>
            <person name="Bowers J.E."/>
            <person name="Van der Hulst R."/>
            <person name="Ayyampalayam S."/>
            <person name="Mercati F."/>
            <person name="Riccardi P."/>
            <person name="McKain M.R."/>
            <person name="Kakrana A."/>
            <person name="Tang H."/>
            <person name="Ray J."/>
            <person name="Groenendijk J."/>
            <person name="Arikit S."/>
            <person name="Mathioni S.M."/>
            <person name="Nakano M."/>
            <person name="Shan H."/>
            <person name="Telgmann-Rauber A."/>
            <person name="Kanno A."/>
            <person name="Yue Z."/>
            <person name="Chen H."/>
            <person name="Li W."/>
            <person name="Chen Y."/>
            <person name="Xu X."/>
            <person name="Zhang Y."/>
            <person name="Luo S."/>
            <person name="Chen H."/>
            <person name="Gao J."/>
            <person name="Mao Z."/>
            <person name="Pires J.C."/>
            <person name="Luo M."/>
            <person name="Kudrna D."/>
            <person name="Wing R.A."/>
            <person name="Meyers B.C."/>
            <person name="Yi K."/>
            <person name="Kong H."/>
            <person name="Lavrijsen P."/>
            <person name="Sunseri F."/>
            <person name="Falavigna A."/>
            <person name="Ye Y."/>
            <person name="Leebens-Mack J.H."/>
            <person name="Chen G."/>
        </authorList>
    </citation>
    <scope>NUCLEOTIDE SEQUENCE [LARGE SCALE GENOMIC DNA]</scope>
    <source>
        <strain evidence="8">cv. DH0086</strain>
    </source>
</reference>
<dbReference type="InterPro" id="IPR036638">
    <property type="entry name" value="HLH_DNA-bd_sf"/>
</dbReference>
<gene>
    <name evidence="7" type="ORF">A4U43_C01F25540</name>
</gene>
<keyword evidence="3" id="KW-0238">DNA-binding</keyword>
<dbReference type="AlphaFoldDB" id="A0A5P1FSP9"/>
<feature type="domain" description="BHLH" evidence="6">
    <location>
        <begin position="64"/>
        <end position="113"/>
    </location>
</feature>
<keyword evidence="2" id="KW-0805">Transcription regulation</keyword>
<dbReference type="GO" id="GO:0003700">
    <property type="term" value="F:DNA-binding transcription factor activity"/>
    <property type="evidence" value="ECO:0007669"/>
    <property type="project" value="InterPro"/>
</dbReference>
<organism evidence="7 8">
    <name type="scientific">Asparagus officinalis</name>
    <name type="common">Garden asparagus</name>
    <dbReference type="NCBI Taxonomy" id="4686"/>
    <lineage>
        <taxon>Eukaryota</taxon>
        <taxon>Viridiplantae</taxon>
        <taxon>Streptophyta</taxon>
        <taxon>Embryophyta</taxon>
        <taxon>Tracheophyta</taxon>
        <taxon>Spermatophyta</taxon>
        <taxon>Magnoliopsida</taxon>
        <taxon>Liliopsida</taxon>
        <taxon>Asparagales</taxon>
        <taxon>Asparagaceae</taxon>
        <taxon>Asparagoideae</taxon>
        <taxon>Asparagus</taxon>
    </lineage>
</organism>
<dbReference type="InterPro" id="IPR045847">
    <property type="entry name" value="AIG1-like"/>
</dbReference>
<comment type="similarity">
    <text evidence="1">Belongs to the bHLH protein family.</text>
</comment>
<protein>
    <recommendedName>
        <fullName evidence="6">BHLH domain-containing protein</fullName>
    </recommendedName>
</protein>
<keyword evidence="4" id="KW-0804">Transcription</keyword>
<dbReference type="GO" id="GO:0003677">
    <property type="term" value="F:DNA binding"/>
    <property type="evidence" value="ECO:0007669"/>
    <property type="project" value="UniProtKB-KW"/>
</dbReference>
<accession>A0A5P1FSP9</accession>
<evidence type="ECO:0000256" key="2">
    <source>
        <dbReference type="ARBA" id="ARBA00023015"/>
    </source>
</evidence>
<dbReference type="SUPFAM" id="SSF47459">
    <property type="entry name" value="HLH, helix-loop-helix DNA-binding domain"/>
    <property type="match status" value="1"/>
</dbReference>
<dbReference type="PANTHER" id="PTHR45844:SF9">
    <property type="entry name" value="OS09G0463900 PROTEIN"/>
    <property type="match status" value="1"/>
</dbReference>
<dbReference type="PANTHER" id="PTHR45844">
    <property type="entry name" value="TRANSCRIPTION FACTOR BHLH30"/>
    <property type="match status" value="1"/>
</dbReference>
<evidence type="ECO:0000256" key="5">
    <source>
        <dbReference type="SAM" id="MobiDB-lite"/>
    </source>
</evidence>
<evidence type="ECO:0000256" key="3">
    <source>
        <dbReference type="ARBA" id="ARBA00023125"/>
    </source>
</evidence>
<evidence type="ECO:0000256" key="1">
    <source>
        <dbReference type="ARBA" id="ARBA00005510"/>
    </source>
</evidence>
<dbReference type="InterPro" id="IPR011598">
    <property type="entry name" value="bHLH_dom"/>
</dbReference>
<dbReference type="EMBL" id="CM007381">
    <property type="protein sequence ID" value="ONK81122.1"/>
    <property type="molecule type" value="Genomic_DNA"/>
</dbReference>